<dbReference type="CDD" id="cd03214">
    <property type="entry name" value="ABC_Iron-Siderophores_B12_Hemin"/>
    <property type="match status" value="1"/>
</dbReference>
<sequence>MPEDWSSSAPGFTVEALGYRVRDTSILKTLSLSVSPGGVTGLIGHNGSGKSTLMKLMARQWRPTEGRLLFAGQPVGDWSERAFAREVAYLPQEMPATLGLTVRELGEFGRYPWHGALGRFGDLDRDKVDTALDRCGLTDLARRQVDSLSGGERQRAWIAMALAQDTRCLLLDEPISALDVAHQLEVLSLVRRLSREQGMTVVMVLHDVNLAARFCDELHALKQGRLVVSGGPGHIMTSSCLGEIYGVEMTVIDHPVLGTPVACAG</sequence>
<evidence type="ECO:0000313" key="12">
    <source>
        <dbReference type="Proteomes" id="UP001595799"/>
    </source>
</evidence>
<dbReference type="RefSeq" id="WP_382422045.1">
    <property type="nucleotide sequence ID" value="NZ_JBHSCW010000003.1"/>
</dbReference>
<dbReference type="GO" id="GO:0005524">
    <property type="term" value="F:ATP binding"/>
    <property type="evidence" value="ECO:0007669"/>
    <property type="project" value="UniProtKB-KW"/>
</dbReference>
<dbReference type="Proteomes" id="UP001595799">
    <property type="component" value="Unassembled WGS sequence"/>
</dbReference>
<keyword evidence="12" id="KW-1185">Reference proteome</keyword>
<protein>
    <submittedName>
        <fullName evidence="11">ABC transporter ATP-binding protein</fullName>
    </submittedName>
</protein>
<dbReference type="PROSITE" id="PS00211">
    <property type="entry name" value="ABC_TRANSPORTER_1"/>
    <property type="match status" value="1"/>
</dbReference>
<evidence type="ECO:0000256" key="6">
    <source>
        <dbReference type="ARBA" id="ARBA00022840"/>
    </source>
</evidence>
<evidence type="ECO:0000313" key="11">
    <source>
        <dbReference type="EMBL" id="MFC4351721.1"/>
    </source>
</evidence>
<dbReference type="SUPFAM" id="SSF52540">
    <property type="entry name" value="P-loop containing nucleoside triphosphate hydrolases"/>
    <property type="match status" value="1"/>
</dbReference>
<dbReference type="Pfam" id="PF00005">
    <property type="entry name" value="ABC_tran"/>
    <property type="match status" value="1"/>
</dbReference>
<dbReference type="PROSITE" id="PS50893">
    <property type="entry name" value="ABC_TRANSPORTER_2"/>
    <property type="match status" value="1"/>
</dbReference>
<dbReference type="EMBL" id="JBHSCW010000003">
    <property type="protein sequence ID" value="MFC4351721.1"/>
    <property type="molecule type" value="Genomic_DNA"/>
</dbReference>
<dbReference type="InterPro" id="IPR003439">
    <property type="entry name" value="ABC_transporter-like_ATP-bd"/>
</dbReference>
<organism evidence="11 12">
    <name type="scientific">Fodinicurvata halophila</name>
    <dbReference type="NCBI Taxonomy" id="1419723"/>
    <lineage>
        <taxon>Bacteria</taxon>
        <taxon>Pseudomonadati</taxon>
        <taxon>Pseudomonadota</taxon>
        <taxon>Alphaproteobacteria</taxon>
        <taxon>Rhodospirillales</taxon>
        <taxon>Rhodovibrionaceae</taxon>
        <taxon>Fodinicurvata</taxon>
    </lineage>
</organism>
<name>A0ABV8UM95_9PROT</name>
<feature type="domain" description="ABC transporter" evidence="10">
    <location>
        <begin position="12"/>
        <end position="248"/>
    </location>
</feature>
<dbReference type="InterPro" id="IPR003593">
    <property type="entry name" value="AAA+_ATPase"/>
</dbReference>
<evidence type="ECO:0000256" key="2">
    <source>
        <dbReference type="ARBA" id="ARBA00022448"/>
    </source>
</evidence>
<dbReference type="InterPro" id="IPR027417">
    <property type="entry name" value="P-loop_NTPase"/>
</dbReference>
<evidence type="ECO:0000259" key="10">
    <source>
        <dbReference type="PROSITE" id="PS50893"/>
    </source>
</evidence>
<evidence type="ECO:0000256" key="5">
    <source>
        <dbReference type="ARBA" id="ARBA00022741"/>
    </source>
</evidence>
<evidence type="ECO:0000256" key="8">
    <source>
        <dbReference type="ARBA" id="ARBA00023065"/>
    </source>
</evidence>
<dbReference type="InterPro" id="IPR017871">
    <property type="entry name" value="ABC_transporter-like_CS"/>
</dbReference>
<dbReference type="Gene3D" id="3.40.50.300">
    <property type="entry name" value="P-loop containing nucleotide triphosphate hydrolases"/>
    <property type="match status" value="1"/>
</dbReference>
<keyword evidence="6 11" id="KW-0067">ATP-binding</keyword>
<proteinExistence type="predicted"/>
<comment type="subcellular location">
    <subcellularLocation>
        <location evidence="1">Cell membrane</location>
        <topology evidence="1">Peripheral membrane protein</topology>
    </subcellularLocation>
</comment>
<keyword evidence="9" id="KW-0472">Membrane</keyword>
<accession>A0ABV8UM95</accession>
<evidence type="ECO:0000256" key="3">
    <source>
        <dbReference type="ARBA" id="ARBA00022475"/>
    </source>
</evidence>
<gene>
    <name evidence="11" type="ORF">ACFOW6_09230</name>
</gene>
<dbReference type="SMART" id="SM00382">
    <property type="entry name" value="AAA"/>
    <property type="match status" value="1"/>
</dbReference>
<dbReference type="PANTHER" id="PTHR42771:SF2">
    <property type="entry name" value="IRON(3+)-HYDROXAMATE IMPORT ATP-BINDING PROTEIN FHUC"/>
    <property type="match status" value="1"/>
</dbReference>
<evidence type="ECO:0000256" key="9">
    <source>
        <dbReference type="ARBA" id="ARBA00023136"/>
    </source>
</evidence>
<comment type="caution">
    <text evidence="11">The sequence shown here is derived from an EMBL/GenBank/DDBJ whole genome shotgun (WGS) entry which is preliminary data.</text>
</comment>
<evidence type="ECO:0000256" key="4">
    <source>
        <dbReference type="ARBA" id="ARBA00022496"/>
    </source>
</evidence>
<dbReference type="PANTHER" id="PTHR42771">
    <property type="entry name" value="IRON(3+)-HYDROXAMATE IMPORT ATP-BINDING PROTEIN FHUC"/>
    <property type="match status" value="1"/>
</dbReference>
<keyword evidence="5" id="KW-0547">Nucleotide-binding</keyword>
<keyword evidence="4" id="KW-0410">Iron transport</keyword>
<keyword evidence="7" id="KW-0408">Iron</keyword>
<dbReference type="InterPro" id="IPR051535">
    <property type="entry name" value="Siderophore_ABC-ATPase"/>
</dbReference>
<evidence type="ECO:0000256" key="7">
    <source>
        <dbReference type="ARBA" id="ARBA00023004"/>
    </source>
</evidence>
<evidence type="ECO:0000256" key="1">
    <source>
        <dbReference type="ARBA" id="ARBA00004202"/>
    </source>
</evidence>
<keyword evidence="2" id="KW-0813">Transport</keyword>
<keyword evidence="8" id="KW-0406">Ion transport</keyword>
<keyword evidence="3" id="KW-1003">Cell membrane</keyword>
<reference evidence="12" key="1">
    <citation type="journal article" date="2019" name="Int. J. Syst. Evol. Microbiol.">
        <title>The Global Catalogue of Microorganisms (GCM) 10K type strain sequencing project: providing services to taxonomists for standard genome sequencing and annotation.</title>
        <authorList>
            <consortium name="The Broad Institute Genomics Platform"/>
            <consortium name="The Broad Institute Genome Sequencing Center for Infectious Disease"/>
            <person name="Wu L."/>
            <person name="Ma J."/>
        </authorList>
    </citation>
    <scope>NUCLEOTIDE SEQUENCE [LARGE SCALE GENOMIC DNA]</scope>
    <source>
        <strain evidence="12">CECT 8472</strain>
    </source>
</reference>